<dbReference type="Proteomes" id="UP000189513">
    <property type="component" value="Unassembled WGS sequence"/>
</dbReference>
<dbReference type="InterPro" id="IPR002994">
    <property type="entry name" value="Surf1/Shy1"/>
</dbReference>
<evidence type="ECO:0000256" key="5">
    <source>
        <dbReference type="RuleBase" id="RU363076"/>
    </source>
</evidence>
<keyword evidence="7" id="KW-1185">Reference proteome</keyword>
<comment type="caution">
    <text evidence="6">The sequence shown here is derived from an EMBL/GenBank/DDBJ whole genome shotgun (WGS) entry which is preliminary data.</text>
</comment>
<evidence type="ECO:0000256" key="4">
    <source>
        <dbReference type="ARBA" id="ARBA00023136"/>
    </source>
</evidence>
<feature type="transmembrane region" description="Helical" evidence="5">
    <location>
        <begin position="342"/>
        <end position="361"/>
    </location>
</feature>
<sequence>MLRLSLASVIRPAGLVSGTRVTGLAAVRRLSQLSTHQTHLRPCSITTPRYPLPHNNGAIRHTQRRTVITSNVDWKPVKTTEKEEWTLSKYIFLSLLILMPVISFMLGTWQMRRLKWKNNLIATCEDRLTYEPIPLPKNFDPEDAEDWQYRRVTVTGKFDHSREVFVGPKVKMEMKGYTLYTPLVRSDGGPDILVERGFVTDDKVIPTRRKLQHLSVPMHEVTVEALIKKINPKAALTMDKLDQDSRLWHVLDYNEMSEFTNTIPLHIAALKDLKDHPVETKVITEPKPWWNFWSKAKTHEVVERVDVKPDEVQEFSEYQLMKAGVPVGRTASLDIRNNHLQYIATWYGLCFASTILLFLVLRKKPKDPLQDKLKHARRHM</sequence>
<evidence type="ECO:0000313" key="6">
    <source>
        <dbReference type="EMBL" id="ONH68180.1"/>
    </source>
</evidence>
<dbReference type="GO" id="GO:0033617">
    <property type="term" value="P:mitochondrial respiratory chain complex IV assembly"/>
    <property type="evidence" value="ECO:0007669"/>
    <property type="project" value="TreeGrafter"/>
</dbReference>
<keyword evidence="2 5" id="KW-0812">Transmembrane</keyword>
<accession>A0A1V2L8W0</accession>
<dbReference type="PROSITE" id="PS50895">
    <property type="entry name" value="SURF1"/>
    <property type="match status" value="1"/>
</dbReference>
<evidence type="ECO:0000256" key="2">
    <source>
        <dbReference type="ARBA" id="ARBA00022692"/>
    </source>
</evidence>
<keyword evidence="5" id="KW-0999">Mitochondrion inner membrane</keyword>
<organism evidence="6 7">
    <name type="scientific">Cyberlindnera fabianii</name>
    <name type="common">Yeast</name>
    <name type="synonym">Hansenula fabianii</name>
    <dbReference type="NCBI Taxonomy" id="36022"/>
    <lineage>
        <taxon>Eukaryota</taxon>
        <taxon>Fungi</taxon>
        <taxon>Dikarya</taxon>
        <taxon>Ascomycota</taxon>
        <taxon>Saccharomycotina</taxon>
        <taxon>Saccharomycetes</taxon>
        <taxon>Phaffomycetales</taxon>
        <taxon>Phaffomycetaceae</taxon>
        <taxon>Cyberlindnera</taxon>
    </lineage>
</organism>
<protein>
    <recommendedName>
        <fullName evidence="5">SURF1-like protein</fullName>
    </recommendedName>
</protein>
<keyword evidence="5" id="KW-0496">Mitochondrion</keyword>
<comment type="similarity">
    <text evidence="5">Belongs to the SURF1 family.</text>
</comment>
<dbReference type="VEuPathDB" id="FungiDB:BON22_1805"/>
<dbReference type="CDD" id="cd06662">
    <property type="entry name" value="SURF1"/>
    <property type="match status" value="1"/>
</dbReference>
<dbReference type="PANTHER" id="PTHR23427:SF2">
    <property type="entry name" value="SURFEIT LOCUS PROTEIN 1"/>
    <property type="match status" value="1"/>
</dbReference>
<reference evidence="7" key="1">
    <citation type="journal article" date="2017" name="Genome Announc.">
        <title>Genome sequences of Cyberlindnera fabianii 65, Pichia kudriavzevii 129, and Saccharomyces cerevisiae 131 isolated from fermented masau fruits in Zimbabwe.</title>
        <authorList>
            <person name="van Rijswijck I.M.H."/>
            <person name="Derks M.F.L."/>
            <person name="Abee T."/>
            <person name="de Ridder D."/>
            <person name="Smid E.J."/>
        </authorList>
    </citation>
    <scope>NUCLEOTIDE SEQUENCE [LARGE SCALE GENOMIC DNA]</scope>
    <source>
        <strain evidence="7">65</strain>
    </source>
</reference>
<feature type="transmembrane region" description="Helical" evidence="5">
    <location>
        <begin position="90"/>
        <end position="109"/>
    </location>
</feature>
<dbReference type="AlphaFoldDB" id="A0A1V2L8W0"/>
<dbReference type="STRING" id="36022.A0A1V2L8W0"/>
<name>A0A1V2L8W0_CYBFA</name>
<keyword evidence="4 5" id="KW-0472">Membrane</keyword>
<evidence type="ECO:0000256" key="1">
    <source>
        <dbReference type="ARBA" id="ARBA00004370"/>
    </source>
</evidence>
<dbReference type="EMBL" id="MPUK01000003">
    <property type="protein sequence ID" value="ONH68180.1"/>
    <property type="molecule type" value="Genomic_DNA"/>
</dbReference>
<dbReference type="OMA" id="YLGTWQL"/>
<evidence type="ECO:0000256" key="3">
    <source>
        <dbReference type="ARBA" id="ARBA00022989"/>
    </source>
</evidence>
<gene>
    <name evidence="6" type="ORF">BON22_1805</name>
</gene>
<keyword evidence="3 5" id="KW-1133">Transmembrane helix</keyword>
<comment type="subcellular location">
    <subcellularLocation>
        <location evidence="1">Membrane</location>
    </subcellularLocation>
    <subcellularLocation>
        <location evidence="5">Mitochondrion inner membrane</location>
        <topology evidence="5">Multi-pass membrane protein</topology>
    </subcellularLocation>
</comment>
<comment type="function">
    <text evidence="5">Probably involved in the biogenesis of the COX complex.</text>
</comment>
<dbReference type="PANTHER" id="PTHR23427">
    <property type="entry name" value="SURFEIT LOCUS PROTEIN"/>
    <property type="match status" value="1"/>
</dbReference>
<dbReference type="InterPro" id="IPR045214">
    <property type="entry name" value="Surf1/Surf4"/>
</dbReference>
<evidence type="ECO:0000313" key="7">
    <source>
        <dbReference type="Proteomes" id="UP000189513"/>
    </source>
</evidence>
<dbReference type="Pfam" id="PF02104">
    <property type="entry name" value="SURF1"/>
    <property type="match status" value="1"/>
</dbReference>
<proteinExistence type="inferred from homology"/>
<dbReference type="GO" id="GO:0005743">
    <property type="term" value="C:mitochondrial inner membrane"/>
    <property type="evidence" value="ECO:0007669"/>
    <property type="project" value="UniProtKB-SubCell"/>
</dbReference>